<evidence type="ECO:0008006" key="4">
    <source>
        <dbReference type="Google" id="ProtNLM"/>
    </source>
</evidence>
<keyword evidence="3" id="KW-1185">Reference proteome</keyword>
<protein>
    <recommendedName>
        <fullName evidence="4">Propionyl-coenzyme A carboxylase alpha polypeptide</fullName>
    </recommendedName>
</protein>
<comment type="caution">
    <text evidence="2">The sequence shown here is derived from an EMBL/GenBank/DDBJ whole genome shotgun (WGS) entry which is preliminary data.</text>
</comment>
<dbReference type="Proteomes" id="UP000542811">
    <property type="component" value="Unassembled WGS sequence"/>
</dbReference>
<name>A0ABR6G413_9HYPH</name>
<reference evidence="2 3" key="1">
    <citation type="submission" date="2020-08" db="EMBL/GenBank/DDBJ databases">
        <title>Genomic Encyclopedia of Type Strains, Phase III (KMG-III): the genomes of soil and plant-associated and newly described type strains.</title>
        <authorList>
            <person name="Whitman W."/>
        </authorList>
    </citation>
    <scope>NUCLEOTIDE SEQUENCE [LARGE SCALE GENOMIC DNA]</scope>
    <source>
        <strain evidence="2 3">CECT 8280</strain>
    </source>
</reference>
<sequence>MPQPLADAKEAASAQESLTLRCPAGASKGGAGTPAPAPQGSELLSQSERFIRFPFVLFPSSLSR</sequence>
<gene>
    <name evidence="2" type="ORF">FHS25_000529</name>
</gene>
<organism evidence="2 3">
    <name type="scientific">Rhizobium laguerreae</name>
    <dbReference type="NCBI Taxonomy" id="1076926"/>
    <lineage>
        <taxon>Bacteria</taxon>
        <taxon>Pseudomonadati</taxon>
        <taxon>Pseudomonadota</taxon>
        <taxon>Alphaproteobacteria</taxon>
        <taxon>Hyphomicrobiales</taxon>
        <taxon>Rhizobiaceae</taxon>
        <taxon>Rhizobium/Agrobacterium group</taxon>
        <taxon>Rhizobium</taxon>
    </lineage>
</organism>
<evidence type="ECO:0000313" key="3">
    <source>
        <dbReference type="Proteomes" id="UP000542811"/>
    </source>
</evidence>
<evidence type="ECO:0000313" key="2">
    <source>
        <dbReference type="EMBL" id="MBB3160097.1"/>
    </source>
</evidence>
<evidence type="ECO:0000256" key="1">
    <source>
        <dbReference type="SAM" id="MobiDB-lite"/>
    </source>
</evidence>
<dbReference type="EMBL" id="JACHXX010000001">
    <property type="protein sequence ID" value="MBB3160097.1"/>
    <property type="molecule type" value="Genomic_DNA"/>
</dbReference>
<feature type="region of interest" description="Disordered" evidence="1">
    <location>
        <begin position="22"/>
        <end position="42"/>
    </location>
</feature>
<proteinExistence type="predicted"/>
<accession>A0ABR6G413</accession>